<dbReference type="GO" id="GO:0003677">
    <property type="term" value="F:DNA binding"/>
    <property type="evidence" value="ECO:0007669"/>
    <property type="project" value="InterPro"/>
</dbReference>
<evidence type="ECO:0000313" key="3">
    <source>
        <dbReference type="EMBL" id="MBR0561384.1"/>
    </source>
</evidence>
<feature type="domain" description="Transposase IS200-like" evidence="2">
    <location>
        <begin position="9"/>
        <end position="124"/>
    </location>
</feature>
<gene>
    <name evidence="4" type="ORF">KB893_008510</name>
    <name evidence="3" type="ORF">KB893_02440</name>
</gene>
<dbReference type="EMBL" id="JAGQFT020000004">
    <property type="protein sequence ID" value="MBS7457177.1"/>
    <property type="molecule type" value="Genomic_DNA"/>
</dbReference>
<dbReference type="SUPFAM" id="SSF143422">
    <property type="entry name" value="Transposase IS200-like"/>
    <property type="match status" value="1"/>
</dbReference>
<dbReference type="GO" id="GO:0006313">
    <property type="term" value="P:DNA transposition"/>
    <property type="evidence" value="ECO:0007669"/>
    <property type="project" value="InterPro"/>
</dbReference>
<sequence length="233" mass="27077">MARLPRFDLPWIPQHIVQRGNNRQVCFAAEIDYWQYLLELREASIKHRCAIHAYVLMTNHVHLLVTPEEAGGVSRMMQAIGRRYVGCFNARYRRTGTLWEGRFGSALVDSDYYLLRCYRYIDLNPIRAHMTASPGEYRWSSYRCNADGRSEPILTPHPEHQASGRSDVERTAAYAAFVRECTDPAEHDSLRLTTQQQRAWGSERAKSQIEARTLRPLRVRPQGRPPHTQQLLR</sequence>
<proteinExistence type="predicted"/>
<dbReference type="InterPro" id="IPR036515">
    <property type="entry name" value="Transposase_17_sf"/>
</dbReference>
<dbReference type="AlphaFoldDB" id="A0A8J8AX78"/>
<accession>A0A8J8AX78</accession>
<dbReference type="Proteomes" id="UP000675747">
    <property type="component" value="Unassembled WGS sequence"/>
</dbReference>
<dbReference type="Pfam" id="PF01797">
    <property type="entry name" value="Y1_Tnp"/>
    <property type="match status" value="1"/>
</dbReference>
<evidence type="ECO:0000259" key="2">
    <source>
        <dbReference type="SMART" id="SM01321"/>
    </source>
</evidence>
<dbReference type="RefSeq" id="WP_211925353.1">
    <property type="nucleotide sequence ID" value="NZ_JAGQFT020000004.1"/>
</dbReference>
<dbReference type="InterPro" id="IPR002686">
    <property type="entry name" value="Transposase_17"/>
</dbReference>
<evidence type="ECO:0000256" key="1">
    <source>
        <dbReference type="SAM" id="MobiDB-lite"/>
    </source>
</evidence>
<dbReference type="GO" id="GO:0004803">
    <property type="term" value="F:transposase activity"/>
    <property type="evidence" value="ECO:0007669"/>
    <property type="project" value="InterPro"/>
</dbReference>
<reference evidence="3" key="2">
    <citation type="submission" date="2021-04" db="EMBL/GenBank/DDBJ databases">
        <authorList>
            <person name="Karlyshev A.V."/>
        </authorList>
    </citation>
    <scope>NUCLEOTIDE SEQUENCE</scope>
    <source>
        <strain evidence="3">LMG 29479</strain>
    </source>
</reference>
<reference evidence="4 5" key="1">
    <citation type="journal article" date="2021" name="Microbiol. Resour. Announc.">
        <title>Draft Genome Sequence of Coralloluteibacterium stylophorae LMG 29479T.</title>
        <authorList>
            <person name="Karlyshev A.V."/>
            <person name="Kudryashova E.B."/>
            <person name="Ariskina E.V."/>
            <person name="Conroy A.P."/>
            <person name="Abidueva E.Y."/>
        </authorList>
    </citation>
    <scope>NUCLEOTIDE SEQUENCE [LARGE SCALE GENOMIC DNA]</scope>
    <source>
        <strain evidence="4 5">LMG 29479</strain>
    </source>
</reference>
<dbReference type="PANTHER" id="PTHR34322">
    <property type="entry name" value="TRANSPOSASE, Y1_TNP DOMAIN-CONTAINING"/>
    <property type="match status" value="1"/>
</dbReference>
<keyword evidence="5" id="KW-1185">Reference proteome</keyword>
<feature type="region of interest" description="Disordered" evidence="1">
    <location>
        <begin position="188"/>
        <end position="207"/>
    </location>
</feature>
<comment type="caution">
    <text evidence="3">The sequence shown here is derived from an EMBL/GenBank/DDBJ whole genome shotgun (WGS) entry which is preliminary data.</text>
</comment>
<evidence type="ECO:0000313" key="5">
    <source>
        <dbReference type="Proteomes" id="UP000675747"/>
    </source>
</evidence>
<organism evidence="3">
    <name type="scientific">Coralloluteibacterium stylophorae</name>
    <dbReference type="NCBI Taxonomy" id="1776034"/>
    <lineage>
        <taxon>Bacteria</taxon>
        <taxon>Pseudomonadati</taxon>
        <taxon>Pseudomonadota</taxon>
        <taxon>Gammaproteobacteria</taxon>
        <taxon>Lysobacterales</taxon>
        <taxon>Lysobacteraceae</taxon>
        <taxon>Coralloluteibacterium</taxon>
    </lineage>
</organism>
<dbReference type="Gene3D" id="3.30.70.1290">
    <property type="entry name" value="Transposase IS200-like"/>
    <property type="match status" value="1"/>
</dbReference>
<dbReference type="EMBL" id="JAGQFT010000009">
    <property type="protein sequence ID" value="MBR0561384.1"/>
    <property type="molecule type" value="Genomic_DNA"/>
</dbReference>
<name>A0A8J8AX78_9GAMM</name>
<protein>
    <submittedName>
        <fullName evidence="3">Transposase</fullName>
    </submittedName>
</protein>
<dbReference type="PANTHER" id="PTHR34322:SF2">
    <property type="entry name" value="TRANSPOSASE IS200-LIKE DOMAIN-CONTAINING PROTEIN"/>
    <property type="match status" value="1"/>
</dbReference>
<evidence type="ECO:0000313" key="4">
    <source>
        <dbReference type="EMBL" id="MBS7457177.1"/>
    </source>
</evidence>
<dbReference type="SMART" id="SM01321">
    <property type="entry name" value="Y1_Tnp"/>
    <property type="match status" value="1"/>
</dbReference>